<feature type="domain" description="N-(5'phosphoribosyl) anthranilate isomerase (PRAI)" evidence="10">
    <location>
        <begin position="4"/>
        <end position="188"/>
    </location>
</feature>
<dbReference type="Pfam" id="PF00697">
    <property type="entry name" value="PRAI"/>
    <property type="match status" value="1"/>
</dbReference>
<dbReference type="EMBL" id="SSHM01000001">
    <property type="protein sequence ID" value="THC81458.1"/>
    <property type="molecule type" value="Genomic_DNA"/>
</dbReference>
<evidence type="ECO:0000313" key="12">
    <source>
        <dbReference type="EMBL" id="THC81458.1"/>
    </source>
</evidence>
<comment type="caution">
    <text evidence="11">The sequence shown here is derived from an EMBL/GenBank/DDBJ whole genome shotgun (WGS) entry which is preliminary data.</text>
</comment>
<comment type="pathway">
    <text evidence="2 9">Amino-acid biosynthesis; L-tryptophan biosynthesis; L-tryptophan from chorismate: step 3/5.</text>
</comment>
<dbReference type="PANTHER" id="PTHR42894">
    <property type="entry name" value="N-(5'-PHOSPHORIBOSYL)ANTHRANILATE ISOMERASE"/>
    <property type="match status" value="1"/>
</dbReference>
<dbReference type="EC" id="5.3.1.24" evidence="3 9"/>
<evidence type="ECO:0000313" key="13">
    <source>
        <dbReference type="Proteomes" id="UP000307517"/>
    </source>
</evidence>
<keyword evidence="6 9" id="KW-0822">Tryptophan biosynthesis</keyword>
<dbReference type="PANTHER" id="PTHR42894:SF1">
    <property type="entry name" value="N-(5'-PHOSPHORIBOSYL)ANTHRANILATE ISOMERASE"/>
    <property type="match status" value="1"/>
</dbReference>
<dbReference type="CDD" id="cd00405">
    <property type="entry name" value="PRAI"/>
    <property type="match status" value="1"/>
</dbReference>
<reference evidence="11 14" key="2">
    <citation type="submission" date="2020-07" db="EMBL/GenBank/DDBJ databases">
        <title>Organ Donor 1.</title>
        <authorList>
            <person name="Marsh A.J."/>
            <person name="Azcarate-Peril M.A."/>
        </authorList>
    </citation>
    <scope>NUCLEOTIDE SEQUENCE [LARGE SCALE GENOMIC DNA]</scope>
    <source>
        <strain evidence="11 14">AMC0712</strain>
    </source>
</reference>
<evidence type="ECO:0000256" key="8">
    <source>
        <dbReference type="ARBA" id="ARBA00023235"/>
    </source>
</evidence>
<keyword evidence="7 9" id="KW-0057">Aromatic amino acid biosynthesis</keyword>
<dbReference type="AlphaFoldDB" id="A0A508YNE7"/>
<dbReference type="InterPro" id="IPR013785">
    <property type="entry name" value="Aldolase_TIM"/>
</dbReference>
<name>A0A508YNE7_LACRH</name>
<dbReference type="SUPFAM" id="SSF51366">
    <property type="entry name" value="Ribulose-phoshate binding barrel"/>
    <property type="match status" value="1"/>
</dbReference>
<dbReference type="EMBL" id="JACCKI010000001">
    <property type="protein sequence ID" value="NZA03865.1"/>
    <property type="molecule type" value="Genomic_DNA"/>
</dbReference>
<keyword evidence="8 9" id="KW-0413">Isomerase</keyword>
<evidence type="ECO:0000256" key="5">
    <source>
        <dbReference type="ARBA" id="ARBA00022605"/>
    </source>
</evidence>
<gene>
    <name evidence="9" type="primary">trpF</name>
    <name evidence="12" type="ORF">E6L36_14460</name>
    <name evidence="11" type="ORF">H0N82_01715</name>
</gene>
<dbReference type="Proteomes" id="UP000307517">
    <property type="component" value="Unassembled WGS sequence"/>
</dbReference>
<keyword evidence="5 9" id="KW-0028">Amino-acid biosynthesis</keyword>
<evidence type="ECO:0000256" key="9">
    <source>
        <dbReference type="HAMAP-Rule" id="MF_00135"/>
    </source>
</evidence>
<proteinExistence type="inferred from homology"/>
<evidence type="ECO:0000313" key="11">
    <source>
        <dbReference type="EMBL" id="NZA03865.1"/>
    </source>
</evidence>
<dbReference type="GO" id="GO:0004640">
    <property type="term" value="F:phosphoribosylanthranilate isomerase activity"/>
    <property type="evidence" value="ECO:0007669"/>
    <property type="project" value="UniProtKB-UniRule"/>
</dbReference>
<reference evidence="12 13" key="1">
    <citation type="submission" date="2019-04" db="EMBL/GenBank/DDBJ databases">
        <title>Genome Announcement to Ensure Probiotic Safety of Lactobacillus rhamnosus UBLR-58.</title>
        <authorList>
            <person name="Sulthana A."/>
            <person name="Lakshmi S.G."/>
            <person name="Madempudi R.S."/>
        </authorList>
    </citation>
    <scope>NUCLEOTIDE SEQUENCE [LARGE SCALE GENOMIC DNA]</scope>
    <source>
        <strain evidence="12 13">UBLR-58</strain>
    </source>
</reference>
<organism evidence="11 14">
    <name type="scientific">Lacticaseibacillus rhamnosus</name>
    <name type="common">Lactobacillus rhamnosus</name>
    <dbReference type="NCBI Taxonomy" id="47715"/>
    <lineage>
        <taxon>Bacteria</taxon>
        <taxon>Bacillati</taxon>
        <taxon>Bacillota</taxon>
        <taxon>Bacilli</taxon>
        <taxon>Lactobacillales</taxon>
        <taxon>Lactobacillaceae</taxon>
        <taxon>Lacticaseibacillus</taxon>
    </lineage>
</organism>
<dbReference type="GO" id="GO:0000162">
    <property type="term" value="P:L-tryptophan biosynthetic process"/>
    <property type="evidence" value="ECO:0007669"/>
    <property type="project" value="UniProtKB-UniRule"/>
</dbReference>
<dbReference type="RefSeq" id="WP_005690274.1">
    <property type="nucleotide sequence ID" value="NZ_CABFNI010000003.1"/>
</dbReference>
<dbReference type="HAMAP" id="MF_00135">
    <property type="entry name" value="PRAI"/>
    <property type="match status" value="1"/>
</dbReference>
<evidence type="ECO:0000256" key="6">
    <source>
        <dbReference type="ARBA" id="ARBA00022822"/>
    </source>
</evidence>
<dbReference type="InterPro" id="IPR001240">
    <property type="entry name" value="PRAI_dom"/>
</dbReference>
<dbReference type="Proteomes" id="UP000552935">
    <property type="component" value="Unassembled WGS sequence"/>
</dbReference>
<evidence type="ECO:0000256" key="1">
    <source>
        <dbReference type="ARBA" id="ARBA00001164"/>
    </source>
</evidence>
<dbReference type="Gene3D" id="3.20.20.70">
    <property type="entry name" value="Aldolase class I"/>
    <property type="match status" value="1"/>
</dbReference>
<protein>
    <recommendedName>
        <fullName evidence="4 9">N-(5'-phosphoribosyl)anthranilate isomerase</fullName>
        <shortName evidence="9">PRAI</shortName>
        <ecNumber evidence="3 9">5.3.1.24</ecNumber>
    </recommendedName>
</protein>
<evidence type="ECO:0000256" key="3">
    <source>
        <dbReference type="ARBA" id="ARBA00012572"/>
    </source>
</evidence>
<sequence length="199" mass="21546">MVKVKICGLMHPEDILAINAAQADFAGFVFASGRHHVTLEQAVALRKLLHPDIQPVGVFVHESVADILAIYQAGAIEIAQLHRTSTPTEIKQLQHAGLQVIQVFERQAIDLTSPADYLMVDSGKGSGQLLNLAAIPHITRPLILAGGLTPENVARAIQVVHPTIVDVSSGVETAGHKDAHKIHQFTQNAKEEIIYENTK</sequence>
<comment type="similarity">
    <text evidence="9">Belongs to the TrpF family.</text>
</comment>
<dbReference type="UniPathway" id="UPA00035">
    <property type="reaction ID" value="UER00042"/>
</dbReference>
<evidence type="ECO:0000259" key="10">
    <source>
        <dbReference type="Pfam" id="PF00697"/>
    </source>
</evidence>
<evidence type="ECO:0000256" key="4">
    <source>
        <dbReference type="ARBA" id="ARBA00022272"/>
    </source>
</evidence>
<accession>A0A508YNE7</accession>
<evidence type="ECO:0000256" key="7">
    <source>
        <dbReference type="ARBA" id="ARBA00023141"/>
    </source>
</evidence>
<dbReference type="InterPro" id="IPR044643">
    <property type="entry name" value="TrpF_fam"/>
</dbReference>
<comment type="catalytic activity">
    <reaction evidence="1 9">
        <text>N-(5-phospho-beta-D-ribosyl)anthranilate = 1-(2-carboxyphenylamino)-1-deoxy-D-ribulose 5-phosphate</text>
        <dbReference type="Rhea" id="RHEA:21540"/>
        <dbReference type="ChEBI" id="CHEBI:18277"/>
        <dbReference type="ChEBI" id="CHEBI:58613"/>
        <dbReference type="EC" id="5.3.1.24"/>
    </reaction>
</comment>
<evidence type="ECO:0000256" key="2">
    <source>
        <dbReference type="ARBA" id="ARBA00004664"/>
    </source>
</evidence>
<evidence type="ECO:0000313" key="14">
    <source>
        <dbReference type="Proteomes" id="UP000552935"/>
    </source>
</evidence>
<dbReference type="InterPro" id="IPR011060">
    <property type="entry name" value="RibuloseP-bd_barrel"/>
</dbReference>